<dbReference type="Gene3D" id="1.20.58.100">
    <property type="entry name" value="Fumarate reductase/succinate dehydrogenase flavoprotein-like, C-terminal domain"/>
    <property type="match status" value="1"/>
</dbReference>
<dbReference type="Proteomes" id="UP000477722">
    <property type="component" value="Unassembled WGS sequence"/>
</dbReference>
<feature type="domain" description="Fumarate reductase/succinate dehydrogenase flavoprotein-like C-terminal" evidence="2">
    <location>
        <begin position="43"/>
        <end position="144"/>
    </location>
</feature>
<dbReference type="Pfam" id="PF02910">
    <property type="entry name" value="Succ_DH_flav_C"/>
    <property type="match status" value="1"/>
</dbReference>
<dbReference type="InterPro" id="IPR037099">
    <property type="entry name" value="Fum_R/Succ_DH_flav-like_C_sf"/>
</dbReference>
<dbReference type="InterPro" id="IPR015939">
    <property type="entry name" value="Fum_Rdtase/Succ_DH_flav-like_C"/>
</dbReference>
<reference evidence="3 4" key="1">
    <citation type="submission" date="2020-02" db="EMBL/GenBank/DDBJ databases">
        <title>Whole-genome analyses of novel actinobacteria.</title>
        <authorList>
            <person name="Sahin N."/>
            <person name="Tatar D."/>
        </authorList>
    </citation>
    <scope>NUCLEOTIDE SEQUENCE [LARGE SCALE GENOMIC DNA]</scope>
    <source>
        <strain evidence="3 4">SB3404</strain>
    </source>
</reference>
<feature type="non-terminal residue" evidence="3">
    <location>
        <position position="1"/>
    </location>
</feature>
<dbReference type="InterPro" id="IPR030664">
    <property type="entry name" value="SdhA/FrdA/AprA"/>
</dbReference>
<keyword evidence="4" id="KW-1185">Reference proteome</keyword>
<feature type="region of interest" description="Disordered" evidence="1">
    <location>
        <begin position="1"/>
        <end position="36"/>
    </location>
</feature>
<organism evidence="3 4">
    <name type="scientific">Streptomyces boncukensis</name>
    <dbReference type="NCBI Taxonomy" id="2711219"/>
    <lineage>
        <taxon>Bacteria</taxon>
        <taxon>Bacillati</taxon>
        <taxon>Actinomycetota</taxon>
        <taxon>Actinomycetes</taxon>
        <taxon>Kitasatosporales</taxon>
        <taxon>Streptomycetaceae</taxon>
        <taxon>Streptomyces</taxon>
    </lineage>
</organism>
<comment type="caution">
    <text evidence="3">The sequence shown here is derived from an EMBL/GenBank/DDBJ whole genome shotgun (WGS) entry which is preliminary data.</text>
</comment>
<dbReference type="PANTHER" id="PTHR11632:SF51">
    <property type="entry name" value="SUCCINATE DEHYDROGENASE [UBIQUINONE] FLAVOPROTEIN SUBUNIT, MITOCHONDRIAL"/>
    <property type="match status" value="1"/>
</dbReference>
<name>A0A6G4X2V4_9ACTN</name>
<dbReference type="AlphaFoldDB" id="A0A6G4X2V4"/>
<dbReference type="SUPFAM" id="SSF46977">
    <property type="entry name" value="Succinate dehydrogenase/fumarate reductase flavoprotein C-terminal domain"/>
    <property type="match status" value="1"/>
</dbReference>
<protein>
    <submittedName>
        <fullName evidence="3">L-aspartate oxidase</fullName>
    </submittedName>
</protein>
<dbReference type="EMBL" id="JAAKZZ010000364">
    <property type="protein sequence ID" value="NGO71869.1"/>
    <property type="molecule type" value="Genomic_DNA"/>
</dbReference>
<accession>A0A6G4X2V4</accession>
<evidence type="ECO:0000259" key="2">
    <source>
        <dbReference type="Pfam" id="PF02910"/>
    </source>
</evidence>
<evidence type="ECO:0000313" key="4">
    <source>
        <dbReference type="Proteomes" id="UP000477722"/>
    </source>
</evidence>
<evidence type="ECO:0000256" key="1">
    <source>
        <dbReference type="SAM" id="MobiDB-lite"/>
    </source>
</evidence>
<proteinExistence type="predicted"/>
<dbReference type="PANTHER" id="PTHR11632">
    <property type="entry name" value="SUCCINATE DEHYDROGENASE 2 FLAVOPROTEIN SUBUNIT"/>
    <property type="match status" value="1"/>
</dbReference>
<gene>
    <name evidence="3" type="ORF">G5C65_26675</name>
</gene>
<evidence type="ECO:0000313" key="3">
    <source>
        <dbReference type="EMBL" id="NGO71869.1"/>
    </source>
</evidence>
<feature type="compositionally biased region" description="Low complexity" evidence="1">
    <location>
        <begin position="1"/>
        <end position="32"/>
    </location>
</feature>
<dbReference type="GO" id="GO:0016491">
    <property type="term" value="F:oxidoreductase activity"/>
    <property type="evidence" value="ECO:0007669"/>
    <property type="project" value="InterPro"/>
</dbReference>
<sequence length="160" mass="16878">APGPAAAAADGPADGRGAVPAPGAAVPAPRAGEGPLLPPEARLRIQRAMTEGAGVLRSADSLARAAERLAALPAELADKPAEPGTETWETANLHLVARTLVAAAQLRTETRGCHWREDFPERDDAHWRRHIVVRLPLNDADIRMTDTTAFPPVATKESNP</sequence>